<evidence type="ECO:0000256" key="1">
    <source>
        <dbReference type="ARBA" id="ARBA00004123"/>
    </source>
</evidence>
<reference evidence="9" key="1">
    <citation type="submission" date="2023-03" db="EMBL/GenBank/DDBJ databases">
        <authorList>
            <person name="Julca I."/>
        </authorList>
    </citation>
    <scope>NUCLEOTIDE SEQUENCE</scope>
</reference>
<dbReference type="GO" id="GO:0003950">
    <property type="term" value="F:NAD+ poly-ADP-ribosyltransferase activity"/>
    <property type="evidence" value="ECO:0007669"/>
    <property type="project" value="InterPro"/>
</dbReference>
<dbReference type="InterPro" id="IPR022003">
    <property type="entry name" value="RST"/>
</dbReference>
<feature type="domain" description="WWE" evidence="6">
    <location>
        <begin position="64"/>
        <end position="140"/>
    </location>
</feature>
<dbReference type="SUPFAM" id="SSF56399">
    <property type="entry name" value="ADP-ribosylation"/>
    <property type="match status" value="1"/>
</dbReference>
<dbReference type="InterPro" id="IPR012317">
    <property type="entry name" value="Poly(ADP-ribose)pol_cat_dom"/>
</dbReference>
<keyword evidence="4" id="KW-0539">Nucleus</keyword>
<dbReference type="PROSITE" id="PS51879">
    <property type="entry name" value="RST"/>
    <property type="match status" value="1"/>
</dbReference>
<dbReference type="GO" id="GO:0005634">
    <property type="term" value="C:nucleus"/>
    <property type="evidence" value="ECO:0007669"/>
    <property type="project" value="UniProtKB-SubCell"/>
</dbReference>
<evidence type="ECO:0000256" key="5">
    <source>
        <dbReference type="SAM" id="MobiDB-lite"/>
    </source>
</evidence>
<gene>
    <name evidence="9" type="ORF">OLC1_LOCUS22434</name>
</gene>
<dbReference type="Proteomes" id="UP001161247">
    <property type="component" value="Chromosome 8"/>
</dbReference>
<evidence type="ECO:0000313" key="10">
    <source>
        <dbReference type="Proteomes" id="UP001161247"/>
    </source>
</evidence>
<evidence type="ECO:0000259" key="7">
    <source>
        <dbReference type="PROSITE" id="PS51059"/>
    </source>
</evidence>
<evidence type="ECO:0000256" key="3">
    <source>
        <dbReference type="ARBA" id="ARBA00023016"/>
    </source>
</evidence>
<dbReference type="Pfam" id="PF12174">
    <property type="entry name" value="RST"/>
    <property type="match status" value="1"/>
</dbReference>
<protein>
    <submittedName>
        <fullName evidence="9">OLC1v1017094C1</fullName>
    </submittedName>
</protein>
<name>A0AAV1E8M6_OLDCO</name>
<accession>A0AAV1E8M6</accession>
<dbReference type="EMBL" id="OX459125">
    <property type="protein sequence ID" value="CAI9116046.1"/>
    <property type="molecule type" value="Genomic_DNA"/>
</dbReference>
<dbReference type="Gene3D" id="3.90.228.10">
    <property type="match status" value="1"/>
</dbReference>
<dbReference type="AlphaFoldDB" id="A0AAV1E8M6"/>
<dbReference type="InterPro" id="IPR057823">
    <property type="entry name" value="WWE_RCD1"/>
</dbReference>
<feature type="domain" description="PARP catalytic" evidence="7">
    <location>
        <begin position="235"/>
        <end position="451"/>
    </location>
</feature>
<dbReference type="InterPro" id="IPR044964">
    <property type="entry name" value="RCD1/SRO1-5"/>
</dbReference>
<comment type="subcellular location">
    <subcellularLocation>
        <location evidence="1">Nucleus</location>
    </subcellularLocation>
</comment>
<dbReference type="Pfam" id="PF23467">
    <property type="entry name" value="WWE_5"/>
    <property type="match status" value="1"/>
</dbReference>
<feature type="region of interest" description="Disordered" evidence="5">
    <location>
        <begin position="216"/>
        <end position="235"/>
    </location>
</feature>
<keyword evidence="2" id="KW-0217">Developmental protein</keyword>
<keyword evidence="3" id="KW-0346">Stress response</keyword>
<organism evidence="9 10">
    <name type="scientific">Oldenlandia corymbosa var. corymbosa</name>
    <dbReference type="NCBI Taxonomy" id="529605"/>
    <lineage>
        <taxon>Eukaryota</taxon>
        <taxon>Viridiplantae</taxon>
        <taxon>Streptophyta</taxon>
        <taxon>Embryophyta</taxon>
        <taxon>Tracheophyta</taxon>
        <taxon>Spermatophyta</taxon>
        <taxon>Magnoliopsida</taxon>
        <taxon>eudicotyledons</taxon>
        <taxon>Gunneridae</taxon>
        <taxon>Pentapetalae</taxon>
        <taxon>asterids</taxon>
        <taxon>lamiids</taxon>
        <taxon>Gentianales</taxon>
        <taxon>Rubiaceae</taxon>
        <taxon>Rubioideae</taxon>
        <taxon>Spermacoceae</taxon>
        <taxon>Hedyotis-Oldenlandia complex</taxon>
        <taxon>Oldenlandia</taxon>
    </lineage>
</organism>
<keyword evidence="10" id="KW-1185">Reference proteome</keyword>
<evidence type="ECO:0000259" key="8">
    <source>
        <dbReference type="PROSITE" id="PS51879"/>
    </source>
</evidence>
<dbReference type="SUPFAM" id="SSF117839">
    <property type="entry name" value="WWE domain"/>
    <property type="match status" value="1"/>
</dbReference>
<dbReference type="PANTHER" id="PTHR32263:SF19">
    <property type="entry name" value="OS03G0230300 PROTEIN"/>
    <property type="match status" value="1"/>
</dbReference>
<evidence type="ECO:0000259" key="6">
    <source>
        <dbReference type="PROSITE" id="PS50918"/>
    </source>
</evidence>
<sequence length="518" mass="57568">MNNDSSIKAEMVLSRVGNFSSEKIVNVSNNNRLKIGVCPKQQNPSSSSSSNAAPFDRQAQFLVQNHANFRKSAEPGRVMFYDTDGSWVDYPEEVLSSVKCGFREGKAMVEVSLEGRLCLFDFYRMLEIEFDSGHERSIAWIDVNGQCFFPKAFVNSSVDGCDCDENAGFEGFVGDNPQKISIEVKIVGDFDNQENLYKRKRECEDIEVDQVVKGQPEMSSSDVRNHGAKKHKGSGMEAAKWPKTKVLREGDKEYGIVKGLFLSWLGRVEPGATITRIHQCTRNGPLEKARYATFTEHIEYVKKTRGDSNTVFAWYGTSAKGVECILARGFGMPDEVRRPQPHGVGVYLSPIKSPHTSTMFSEVDDNGEKHVILCRVILGKSEKVMSPNQMWPSSPDFDSGVDDLANPKWYVVWHNNVDTCILPEVVVSFRGANHVQGQANGISTVKSAVKSATPALGVTIPELISKLAKSLPSPKVKELLTLSGSWKDGKLGKDMFMQQLRSVVGDEKLREVIHEIRG</sequence>
<evidence type="ECO:0000313" key="9">
    <source>
        <dbReference type="EMBL" id="CAI9116046.1"/>
    </source>
</evidence>
<dbReference type="PROSITE" id="PS51059">
    <property type="entry name" value="PARP_CATALYTIC"/>
    <property type="match status" value="1"/>
</dbReference>
<proteinExistence type="predicted"/>
<evidence type="ECO:0000256" key="2">
    <source>
        <dbReference type="ARBA" id="ARBA00022473"/>
    </source>
</evidence>
<dbReference type="Pfam" id="PF00644">
    <property type="entry name" value="PARP"/>
    <property type="match status" value="1"/>
</dbReference>
<dbReference type="PROSITE" id="PS50918">
    <property type="entry name" value="WWE"/>
    <property type="match status" value="1"/>
</dbReference>
<dbReference type="InterPro" id="IPR004170">
    <property type="entry name" value="WWE_dom"/>
</dbReference>
<dbReference type="InterPro" id="IPR037197">
    <property type="entry name" value="WWE_dom_sf"/>
</dbReference>
<evidence type="ECO:0000256" key="4">
    <source>
        <dbReference type="ARBA" id="ARBA00023242"/>
    </source>
</evidence>
<dbReference type="PANTHER" id="PTHR32263">
    <property type="entry name" value="INACTIVE POLY [ADP-RIBOSE] POLYMERASE SRO4-RELATED"/>
    <property type="match status" value="1"/>
</dbReference>
<feature type="domain" description="RST" evidence="8">
    <location>
        <begin position="451"/>
        <end position="518"/>
    </location>
</feature>